<proteinExistence type="predicted"/>
<keyword evidence="3" id="KW-0472">Membrane</keyword>
<dbReference type="EC" id="3.4.21.107" evidence="5"/>
<dbReference type="SMART" id="SM00228">
    <property type="entry name" value="PDZ"/>
    <property type="match status" value="1"/>
</dbReference>
<accession>A0A0H5P1V2</accession>
<dbReference type="AlphaFoldDB" id="A0A0H5P1V2"/>
<dbReference type="SUPFAM" id="SSF50494">
    <property type="entry name" value="Trypsin-like serine proteases"/>
    <property type="match status" value="1"/>
</dbReference>
<keyword evidence="3" id="KW-0812">Transmembrane</keyword>
<dbReference type="PANTHER" id="PTHR43343">
    <property type="entry name" value="PEPTIDASE S12"/>
    <property type="match status" value="1"/>
</dbReference>
<evidence type="ECO:0000259" key="4">
    <source>
        <dbReference type="SMART" id="SM00228"/>
    </source>
</evidence>
<dbReference type="InterPro" id="IPR009003">
    <property type="entry name" value="Peptidase_S1_PA"/>
</dbReference>
<reference evidence="6" key="1">
    <citation type="submission" date="2015-03" db="EMBL/GenBank/DDBJ databases">
        <authorList>
            <consortium name="Pathogen Informatics"/>
        </authorList>
    </citation>
    <scope>NUCLEOTIDE SEQUENCE [LARGE SCALE GENOMIC DNA]</scope>
    <source>
        <strain evidence="6">NCTC11134</strain>
        <plasmid evidence="6">2</plasmid>
    </source>
</reference>
<dbReference type="InterPro" id="IPR036034">
    <property type="entry name" value="PDZ_sf"/>
</dbReference>
<evidence type="ECO:0000256" key="3">
    <source>
        <dbReference type="SAM" id="Phobius"/>
    </source>
</evidence>
<dbReference type="KEGG" id="nfr:ERS450000_04658"/>
<dbReference type="Gene3D" id="2.40.10.120">
    <property type="match status" value="1"/>
</dbReference>
<dbReference type="PANTHER" id="PTHR43343:SF3">
    <property type="entry name" value="PROTEASE DO-LIKE 8, CHLOROPLASTIC"/>
    <property type="match status" value="1"/>
</dbReference>
<evidence type="ECO:0000313" key="6">
    <source>
        <dbReference type="Proteomes" id="UP000057820"/>
    </source>
</evidence>
<dbReference type="Pfam" id="PF13180">
    <property type="entry name" value="PDZ_2"/>
    <property type="match status" value="1"/>
</dbReference>
<keyword evidence="2 5" id="KW-0378">Hydrolase</keyword>
<evidence type="ECO:0000256" key="2">
    <source>
        <dbReference type="ARBA" id="ARBA00022801"/>
    </source>
</evidence>
<keyword evidence="5" id="KW-0614">Plasmid</keyword>
<dbReference type="GO" id="GO:0006508">
    <property type="term" value="P:proteolysis"/>
    <property type="evidence" value="ECO:0007669"/>
    <property type="project" value="UniProtKB-KW"/>
</dbReference>
<keyword evidence="3" id="KW-1133">Transmembrane helix</keyword>
<evidence type="ECO:0000256" key="1">
    <source>
        <dbReference type="ARBA" id="ARBA00022670"/>
    </source>
</evidence>
<feature type="domain" description="PDZ" evidence="4">
    <location>
        <begin position="277"/>
        <end position="348"/>
    </location>
</feature>
<evidence type="ECO:0000313" key="5">
    <source>
        <dbReference type="EMBL" id="CRY81880.1"/>
    </source>
</evidence>
<dbReference type="PRINTS" id="PR00834">
    <property type="entry name" value="PROTEASES2C"/>
</dbReference>
<dbReference type="InterPro" id="IPR051201">
    <property type="entry name" value="Chloro_Bact_Ser_Proteases"/>
</dbReference>
<dbReference type="EMBL" id="LN868939">
    <property type="protein sequence ID" value="CRY81880.1"/>
    <property type="molecule type" value="Genomic_DNA"/>
</dbReference>
<dbReference type="InterPro" id="IPR001478">
    <property type="entry name" value="PDZ"/>
</dbReference>
<feature type="transmembrane region" description="Helical" evidence="3">
    <location>
        <begin position="12"/>
        <end position="29"/>
    </location>
</feature>
<organism evidence="5 6">
    <name type="scientific">Nocardia farcinica</name>
    <dbReference type="NCBI Taxonomy" id="37329"/>
    <lineage>
        <taxon>Bacteria</taxon>
        <taxon>Bacillati</taxon>
        <taxon>Actinomycetota</taxon>
        <taxon>Actinomycetes</taxon>
        <taxon>Mycobacteriales</taxon>
        <taxon>Nocardiaceae</taxon>
        <taxon>Nocardia</taxon>
    </lineage>
</organism>
<sequence length="364" mass="36534">MQDEPRGSGGRWSALLVAAVLALAGFLGFRGELPGWPLGDTGTTAAPTVRPPNPPLDQAAVAAEVTPALVNISTRTRPLGQGAAGTGIVLTADGQVLTSHHVVKGAEQVVVTTQATGAEYRATVLGYDSTADIALLSLPGANGLPTVRLGSSSSVRVRDEVLALGNAGGTGGPPTATPGLVTALNSTIVALNAADLSRKALRGMVEVAAPVSSGQSGGALVDWQGAVVGVVTASSGETAAELERPNGYAVPIDTAMRVVRQIRSGIPTDTVHIGPTATLGVLISDASPSGARIDVALYGLPAYAAGLADGEVIVSIDGRPIGSARVLRTAIDRRRPGETVRLGVLGADGVERTVTVELGLGTPN</sequence>
<dbReference type="RefSeq" id="WP_060594172.1">
    <property type="nucleotide sequence ID" value="NZ_CP031418.1"/>
</dbReference>
<dbReference type="InterPro" id="IPR001940">
    <property type="entry name" value="Peptidase_S1C"/>
</dbReference>
<gene>
    <name evidence="5" type="primary">degQ_1</name>
    <name evidence="5" type="ORF">ERS450000_04658</name>
</gene>
<dbReference type="SUPFAM" id="SSF50156">
    <property type="entry name" value="PDZ domain-like"/>
    <property type="match status" value="1"/>
</dbReference>
<geneLocation type="plasmid" evidence="5">
    <name>2</name>
</geneLocation>
<dbReference type="GO" id="GO:0004252">
    <property type="term" value="F:serine-type endopeptidase activity"/>
    <property type="evidence" value="ECO:0007669"/>
    <property type="project" value="InterPro"/>
</dbReference>
<keyword evidence="1 5" id="KW-0645">Protease</keyword>
<name>A0A0H5P1V2_NOCFR</name>
<protein>
    <submittedName>
        <fullName evidence="5">Periplasmic pH-dependent serine endoprotease DegQ</fullName>
        <ecNumber evidence="5">3.4.21.107</ecNumber>
    </submittedName>
</protein>
<dbReference type="Pfam" id="PF13365">
    <property type="entry name" value="Trypsin_2"/>
    <property type="match status" value="1"/>
</dbReference>
<dbReference type="Gene3D" id="2.30.42.10">
    <property type="match status" value="1"/>
</dbReference>
<dbReference type="Proteomes" id="UP000057820">
    <property type="component" value="Plasmid 2"/>
</dbReference>